<dbReference type="InterPro" id="IPR017926">
    <property type="entry name" value="GATASE"/>
</dbReference>
<dbReference type="Gene3D" id="2.130.10.10">
    <property type="entry name" value="YVTN repeat-like/Quinoprotein amine dehydrogenase"/>
    <property type="match status" value="2"/>
</dbReference>
<feature type="repeat" description="WD" evidence="3">
    <location>
        <begin position="366"/>
        <end position="407"/>
    </location>
</feature>
<dbReference type="PANTHER" id="PTHR19845">
    <property type="entry name" value="KATANIN P80 SUBUNIT"/>
    <property type="match status" value="1"/>
</dbReference>
<dbReference type="Pfam" id="PF00400">
    <property type="entry name" value="WD40"/>
    <property type="match status" value="1"/>
</dbReference>
<feature type="repeat" description="WD" evidence="3">
    <location>
        <begin position="408"/>
        <end position="449"/>
    </location>
</feature>
<dbReference type="InterPro" id="IPR001680">
    <property type="entry name" value="WD40_rpt"/>
</dbReference>
<dbReference type="Pfam" id="PF00117">
    <property type="entry name" value="GATase"/>
    <property type="match status" value="1"/>
</dbReference>
<dbReference type="CDD" id="cd00200">
    <property type="entry name" value="WD40"/>
    <property type="match status" value="1"/>
</dbReference>
<dbReference type="CDD" id="cd01741">
    <property type="entry name" value="GATase1_1"/>
    <property type="match status" value="1"/>
</dbReference>
<feature type="repeat" description="WD" evidence="3">
    <location>
        <begin position="239"/>
        <end position="281"/>
    </location>
</feature>
<dbReference type="PROSITE" id="PS50294">
    <property type="entry name" value="WD_REPEATS_REGION"/>
    <property type="match status" value="5"/>
</dbReference>
<dbReference type="Proteomes" id="UP001527925">
    <property type="component" value="Unassembled WGS sequence"/>
</dbReference>
<evidence type="ECO:0000256" key="3">
    <source>
        <dbReference type="PROSITE-ProRule" id="PRU00221"/>
    </source>
</evidence>
<dbReference type="PANTHER" id="PTHR19845:SF0">
    <property type="entry name" value="KATANIN P80 WD40 REPEAT-CONTAINING SUBUNIT B1"/>
    <property type="match status" value="1"/>
</dbReference>
<evidence type="ECO:0000256" key="1">
    <source>
        <dbReference type="ARBA" id="ARBA00022574"/>
    </source>
</evidence>
<dbReference type="PROSITE" id="PS50082">
    <property type="entry name" value="WD_REPEATS_2"/>
    <property type="match status" value="5"/>
</dbReference>
<dbReference type="InterPro" id="IPR044992">
    <property type="entry name" value="ChyE-like"/>
</dbReference>
<proteinExistence type="predicted"/>
<dbReference type="InterPro" id="IPR036322">
    <property type="entry name" value="WD40_repeat_dom_sf"/>
</dbReference>
<accession>A0ABR4N817</accession>
<reference evidence="5 6" key="1">
    <citation type="submission" date="2023-09" db="EMBL/GenBank/DDBJ databases">
        <title>Pangenome analysis of Batrachochytrium dendrobatidis and related Chytrids.</title>
        <authorList>
            <person name="Yacoub M.N."/>
            <person name="Stajich J.E."/>
            <person name="James T.Y."/>
        </authorList>
    </citation>
    <scope>NUCLEOTIDE SEQUENCE [LARGE SCALE GENOMIC DNA]</scope>
    <source>
        <strain evidence="5 6">JEL0888</strain>
    </source>
</reference>
<comment type="caution">
    <text evidence="5">The sequence shown here is derived from an EMBL/GenBank/DDBJ whole genome shotgun (WGS) entry which is preliminary data.</text>
</comment>
<keyword evidence="6" id="KW-1185">Reference proteome</keyword>
<evidence type="ECO:0000313" key="6">
    <source>
        <dbReference type="Proteomes" id="UP001527925"/>
    </source>
</evidence>
<protein>
    <recommendedName>
        <fullName evidence="4">Glutamine amidotransferase domain-containing protein</fullName>
    </recommendedName>
</protein>
<evidence type="ECO:0000256" key="2">
    <source>
        <dbReference type="ARBA" id="ARBA00022737"/>
    </source>
</evidence>
<name>A0ABR4N817_9FUNG</name>
<feature type="repeat" description="WD" evidence="3">
    <location>
        <begin position="324"/>
        <end position="365"/>
    </location>
</feature>
<evidence type="ECO:0000313" key="5">
    <source>
        <dbReference type="EMBL" id="KAL2915670.1"/>
    </source>
</evidence>
<dbReference type="SMART" id="SM00320">
    <property type="entry name" value="WD40"/>
    <property type="match status" value="5"/>
</dbReference>
<sequence length="601" mass="65066">MPAIADRFGQFPAIFERLFAAAADRAGDQLSMDTYFAIDGQLPANPSEYDAIVISGSRYSAYEDLPWINSLKDFVRKVDAEASAKVVGVCFGHQIIAEALGGKVVQNEKGWEIGPTTIDLTESGAKLLGVEARQIALHEMHKDHVVQMPEGFEAVGSTAKSTVQIMRKGNKIISVQAHPEFVAGITRELLDSRRNLFSAADYDLWISKVDDRTDGDAFASAVLRFVQDVPVRAQTVGSFVAHSSRTTCLRIGPKSGRVIVTGGEDRKVNLWTVGRSSAVLSLSGHSSSVECVALDWPEELVVAGAASGTLKLWDLEHAKVIRTLAGHKSSAMCVQFHPFGEFFASGSSDCSVRLWDVRRKGCIQTYNGHAGTVRRLEITPDGRWIASSGEDNTVKIWDMTAGKLLHTIADHSDFASALAFSPTELVLATASHDRRIRVYDLQNFACVATSSLLSDQPTQLVFASDGECIYSSSSSTFDSWQWDQPDAAVHCAAVGWTNIVDFGLLGDVGRVVACGVEQNFVEVWAMDLFSAQNASGDERVAASSHHLVPRVPSIDRKSTHLNSFDSIPESATAAQSQFAQKDKAKLTLRSSTQAGLVASSH</sequence>
<dbReference type="Pfam" id="PF25168">
    <property type="entry name" value="Beta-prop_WDR36-Utp21_2nd"/>
    <property type="match status" value="1"/>
</dbReference>
<feature type="repeat" description="WD" evidence="3">
    <location>
        <begin position="282"/>
        <end position="323"/>
    </location>
</feature>
<dbReference type="InterPro" id="IPR029062">
    <property type="entry name" value="Class_I_gatase-like"/>
</dbReference>
<gene>
    <name evidence="5" type="ORF">HK105_204855</name>
</gene>
<keyword evidence="1 3" id="KW-0853">WD repeat</keyword>
<dbReference type="PRINTS" id="PR00320">
    <property type="entry name" value="GPROTEINBRPT"/>
</dbReference>
<evidence type="ECO:0000259" key="4">
    <source>
        <dbReference type="Pfam" id="PF00117"/>
    </source>
</evidence>
<dbReference type="PROSITE" id="PS00678">
    <property type="entry name" value="WD_REPEATS_1"/>
    <property type="match status" value="1"/>
</dbReference>
<organism evidence="5 6">
    <name type="scientific">Polyrhizophydium stewartii</name>
    <dbReference type="NCBI Taxonomy" id="2732419"/>
    <lineage>
        <taxon>Eukaryota</taxon>
        <taxon>Fungi</taxon>
        <taxon>Fungi incertae sedis</taxon>
        <taxon>Chytridiomycota</taxon>
        <taxon>Chytridiomycota incertae sedis</taxon>
        <taxon>Chytridiomycetes</taxon>
        <taxon>Rhizophydiales</taxon>
        <taxon>Rhizophydiales incertae sedis</taxon>
        <taxon>Polyrhizophydium</taxon>
    </lineage>
</organism>
<dbReference type="SUPFAM" id="SSF50978">
    <property type="entry name" value="WD40 repeat-like"/>
    <property type="match status" value="1"/>
</dbReference>
<keyword evidence="2" id="KW-0677">Repeat</keyword>
<dbReference type="PROSITE" id="PS51273">
    <property type="entry name" value="GATASE_TYPE_1"/>
    <property type="match status" value="1"/>
</dbReference>
<dbReference type="EMBL" id="JADGIZ020000022">
    <property type="protein sequence ID" value="KAL2915670.1"/>
    <property type="molecule type" value="Genomic_DNA"/>
</dbReference>
<dbReference type="InterPro" id="IPR015943">
    <property type="entry name" value="WD40/YVTN_repeat-like_dom_sf"/>
</dbReference>
<feature type="domain" description="Glutamine amidotransferase" evidence="4">
    <location>
        <begin position="46"/>
        <end position="184"/>
    </location>
</feature>
<dbReference type="Gene3D" id="3.40.50.880">
    <property type="match status" value="1"/>
</dbReference>
<dbReference type="InterPro" id="IPR019775">
    <property type="entry name" value="WD40_repeat_CS"/>
</dbReference>
<dbReference type="SUPFAM" id="SSF52317">
    <property type="entry name" value="Class I glutamine amidotransferase-like"/>
    <property type="match status" value="1"/>
</dbReference>
<dbReference type="InterPro" id="IPR020472">
    <property type="entry name" value="WD40_PAC1"/>
</dbReference>